<keyword evidence="1" id="KW-0472">Membrane</keyword>
<keyword evidence="4" id="KW-1185">Reference proteome</keyword>
<dbReference type="Proteomes" id="UP001180825">
    <property type="component" value="Unassembled WGS sequence"/>
</dbReference>
<evidence type="ECO:0000313" key="4">
    <source>
        <dbReference type="Proteomes" id="UP001180825"/>
    </source>
</evidence>
<keyword evidence="1" id="KW-1133">Transmembrane helix</keyword>
<feature type="domain" description="Glycosyltransferase 2-like" evidence="2">
    <location>
        <begin position="11"/>
        <end position="100"/>
    </location>
</feature>
<dbReference type="CDD" id="cd00761">
    <property type="entry name" value="Glyco_tranf_GTA_type"/>
    <property type="match status" value="1"/>
</dbReference>
<dbReference type="RefSeq" id="WP_310324224.1">
    <property type="nucleotide sequence ID" value="NZ_JAVDXV010000001.1"/>
</dbReference>
<name>A0ABU2A285_9BURK</name>
<dbReference type="Gene3D" id="3.90.550.10">
    <property type="entry name" value="Spore Coat Polysaccharide Biosynthesis Protein SpsA, Chain A"/>
    <property type="match status" value="1"/>
</dbReference>
<dbReference type="InterPro" id="IPR029044">
    <property type="entry name" value="Nucleotide-diphossugar_trans"/>
</dbReference>
<feature type="transmembrane region" description="Helical" evidence="1">
    <location>
        <begin position="189"/>
        <end position="206"/>
    </location>
</feature>
<dbReference type="SUPFAM" id="SSF53448">
    <property type="entry name" value="Nucleotide-diphospho-sugar transferases"/>
    <property type="match status" value="1"/>
</dbReference>
<dbReference type="Pfam" id="PF00535">
    <property type="entry name" value="Glycos_transf_2"/>
    <property type="match status" value="1"/>
</dbReference>
<reference evidence="3 4" key="1">
    <citation type="submission" date="2023-07" db="EMBL/GenBank/DDBJ databases">
        <title>Sorghum-associated microbial communities from plants grown in Nebraska, USA.</title>
        <authorList>
            <person name="Schachtman D."/>
        </authorList>
    </citation>
    <scope>NUCLEOTIDE SEQUENCE [LARGE SCALE GENOMIC DNA]</scope>
    <source>
        <strain evidence="3 4">BE316</strain>
    </source>
</reference>
<evidence type="ECO:0000259" key="2">
    <source>
        <dbReference type="Pfam" id="PF00535"/>
    </source>
</evidence>
<proteinExistence type="predicted"/>
<keyword evidence="1" id="KW-0812">Transmembrane</keyword>
<comment type="caution">
    <text evidence="3">The sequence shown here is derived from an EMBL/GenBank/DDBJ whole genome shotgun (WGS) entry which is preliminary data.</text>
</comment>
<evidence type="ECO:0000313" key="3">
    <source>
        <dbReference type="EMBL" id="MDR7331286.1"/>
    </source>
</evidence>
<dbReference type="InterPro" id="IPR001173">
    <property type="entry name" value="Glyco_trans_2-like"/>
</dbReference>
<organism evidence="3 4">
    <name type="scientific">Roseateles asaccharophilus</name>
    <dbReference type="NCBI Taxonomy" id="582607"/>
    <lineage>
        <taxon>Bacteria</taxon>
        <taxon>Pseudomonadati</taxon>
        <taxon>Pseudomonadota</taxon>
        <taxon>Betaproteobacteria</taxon>
        <taxon>Burkholderiales</taxon>
        <taxon>Sphaerotilaceae</taxon>
        <taxon>Roseateles</taxon>
    </lineage>
</organism>
<accession>A0ABU2A285</accession>
<evidence type="ECO:0000256" key="1">
    <source>
        <dbReference type="SAM" id="Phobius"/>
    </source>
</evidence>
<dbReference type="EMBL" id="JAVDXV010000001">
    <property type="protein sequence ID" value="MDR7331286.1"/>
    <property type="molecule type" value="Genomic_DNA"/>
</dbReference>
<gene>
    <name evidence="3" type="ORF">J2X21_000398</name>
</gene>
<sequence length="229" mass="25130">MNWMQRPVDVSVVVPACWPPARLACRLAALRAQTLDPRCYEILVVDPGRDDTLRRLVRGLAGRTGLPRIRYLRAKAAPGSSGVREAGLRAAQAPVVAFADRAPLREDWLRQGLAQLLLQPGCGMVDALIWRQALERPRRAPGRRRFFDVLPPRRAARADEAAPPPWAMQLVVALGLLSVGLALASWLEASLVCLLATLLLTVGLASRRCRAAFRALAARWRPAPEMASD</sequence>
<protein>
    <submittedName>
        <fullName evidence="3">GT2 family glycosyltransferase</fullName>
    </submittedName>
</protein>